<proteinExistence type="predicted"/>
<dbReference type="GO" id="GO:0003700">
    <property type="term" value="F:DNA-binding transcription factor activity"/>
    <property type="evidence" value="ECO:0007669"/>
    <property type="project" value="InterPro"/>
</dbReference>
<dbReference type="EMBL" id="AP027081">
    <property type="protein sequence ID" value="BDU78135.1"/>
    <property type="molecule type" value="Genomic_DNA"/>
</dbReference>
<evidence type="ECO:0000313" key="3">
    <source>
        <dbReference type="Proteomes" id="UP001228113"/>
    </source>
</evidence>
<dbReference type="SUPFAM" id="SSF46785">
    <property type="entry name" value="Winged helix' DNA-binding domain"/>
    <property type="match status" value="1"/>
</dbReference>
<dbReference type="GO" id="GO:0006950">
    <property type="term" value="P:response to stress"/>
    <property type="evidence" value="ECO:0007669"/>
    <property type="project" value="TreeGrafter"/>
</dbReference>
<dbReference type="KEGG" id="msea:METESE_30930"/>
<dbReference type="SMART" id="SM00347">
    <property type="entry name" value="HTH_MARR"/>
    <property type="match status" value="1"/>
</dbReference>
<dbReference type="InterPro" id="IPR039422">
    <property type="entry name" value="MarR/SlyA-like"/>
</dbReference>
<evidence type="ECO:0000259" key="1">
    <source>
        <dbReference type="PROSITE" id="PS50995"/>
    </source>
</evidence>
<gene>
    <name evidence="2" type="ORF">METESE_30930</name>
</gene>
<dbReference type="InterPro" id="IPR036390">
    <property type="entry name" value="WH_DNA-bd_sf"/>
</dbReference>
<dbReference type="PANTHER" id="PTHR33164">
    <property type="entry name" value="TRANSCRIPTIONAL REGULATOR, MARR FAMILY"/>
    <property type="match status" value="1"/>
</dbReference>
<dbReference type="PROSITE" id="PS50995">
    <property type="entry name" value="HTH_MARR_2"/>
    <property type="match status" value="1"/>
</dbReference>
<reference evidence="2" key="1">
    <citation type="journal article" date="2023" name="Int. J. Syst. Evol. Microbiol.">
        <title>Mesoterricola silvestris gen. nov., sp. nov., Mesoterricola sediminis sp. nov., Geothrix oryzae sp. nov., Geothrix edaphica sp. nov., Geothrix rubra sp. nov., and Geothrix limicola sp. nov., six novel members of Acidobacteriota isolated from soils.</title>
        <authorList>
            <person name="Itoh H."/>
            <person name="Sugisawa Y."/>
            <person name="Mise K."/>
            <person name="Xu Z."/>
            <person name="Kuniyasu M."/>
            <person name="Ushijima N."/>
            <person name="Kawano K."/>
            <person name="Kobayashi E."/>
            <person name="Shiratori Y."/>
            <person name="Masuda Y."/>
            <person name="Senoo K."/>
        </authorList>
    </citation>
    <scope>NUCLEOTIDE SEQUENCE</scope>
    <source>
        <strain evidence="2">W786</strain>
    </source>
</reference>
<keyword evidence="3" id="KW-1185">Reference proteome</keyword>
<dbReference type="Pfam" id="PF01047">
    <property type="entry name" value="MarR"/>
    <property type="match status" value="1"/>
</dbReference>
<accession>A0AA48H184</accession>
<protein>
    <recommendedName>
        <fullName evidence="1">HTH marR-type domain-containing protein</fullName>
    </recommendedName>
</protein>
<dbReference type="PRINTS" id="PR00598">
    <property type="entry name" value="HTHMARR"/>
</dbReference>
<sequence length="143" mass="15850">MSGRILELVARIHLDWKRQVARALAPHGISPKQIFLLRRLKEAGGLAPSAIADLLHADRPSVTSLLDTLQRAGWIRRGRDPENGKRVIVSLTPEGADKLASVPEVLWRSGRTAFDPEACLEPSEQKELLRLLDKLQRALAARA</sequence>
<dbReference type="Gene3D" id="1.10.10.10">
    <property type="entry name" value="Winged helix-like DNA-binding domain superfamily/Winged helix DNA-binding domain"/>
    <property type="match status" value="1"/>
</dbReference>
<dbReference type="AlphaFoldDB" id="A0AA48H184"/>
<dbReference type="InterPro" id="IPR000835">
    <property type="entry name" value="HTH_MarR-typ"/>
</dbReference>
<evidence type="ECO:0000313" key="2">
    <source>
        <dbReference type="EMBL" id="BDU78135.1"/>
    </source>
</evidence>
<dbReference type="Proteomes" id="UP001228113">
    <property type="component" value="Chromosome"/>
</dbReference>
<dbReference type="RefSeq" id="WP_316410579.1">
    <property type="nucleotide sequence ID" value="NZ_AP027081.1"/>
</dbReference>
<organism evidence="2 3">
    <name type="scientific">Mesoterricola sediminis</name>
    <dbReference type="NCBI Taxonomy" id="2927980"/>
    <lineage>
        <taxon>Bacteria</taxon>
        <taxon>Pseudomonadati</taxon>
        <taxon>Acidobacteriota</taxon>
        <taxon>Holophagae</taxon>
        <taxon>Holophagales</taxon>
        <taxon>Holophagaceae</taxon>
        <taxon>Mesoterricola</taxon>
    </lineage>
</organism>
<feature type="domain" description="HTH marR-type" evidence="1">
    <location>
        <begin position="1"/>
        <end position="137"/>
    </location>
</feature>
<dbReference type="InterPro" id="IPR036388">
    <property type="entry name" value="WH-like_DNA-bd_sf"/>
</dbReference>
<name>A0AA48H184_9BACT</name>
<dbReference type="PANTHER" id="PTHR33164:SF43">
    <property type="entry name" value="HTH-TYPE TRANSCRIPTIONAL REPRESSOR YETL"/>
    <property type="match status" value="1"/>
</dbReference>